<keyword evidence="6" id="KW-1185">Reference proteome</keyword>
<dbReference type="InterPro" id="IPR046848">
    <property type="entry name" value="E_motif"/>
</dbReference>
<accession>A0A835RWL5</accession>
<dbReference type="InterPro" id="IPR011990">
    <property type="entry name" value="TPR-like_helical_dom_sf"/>
</dbReference>
<keyword evidence="3" id="KW-0472">Membrane</keyword>
<dbReference type="InterPro" id="IPR046960">
    <property type="entry name" value="PPR_At4g14850-like_plant"/>
</dbReference>
<sequence>MISGYVQNEQPVEALKLYTLMQHASVPRSRSTFSALLRACAAIGALHQGMIIHAQLCKSPFEFNVYVGTSLVDMYAKCGSIAESKTCFLNIASPNVASWTAIINGLAQHGLGIEAMLKFGKMLKHGIQPNEVTFVGLILACNREGMVDKGMCFFRSMEKIYKLVPTLEHYACVADLLSRSGCLRDAEEFILEMPIDADSVIWGSLLNACWYFMNLEVGERVARRLLCLNPKHISTYVVMSNVYAKLGKWDEVVKVRKRLRVLFVKKDPGCSWIEVKHIVHVFCVEDGTCCSTLHFASFVAFPLLAGFFLHGRTYGSFSACCFKLQPPSVVTFFKLAFPLPPLEDRNKHLQKDFLHIMDFHFHNQPVIFAASSGCKSFRLLEGSSARKMITSWSSCRSFSSPRNEIFSSLSSNATGFFPLRNVWTRRNVTIGAFSKSIRCRTGLCGRARPNGSSKHRVLCGLFPTDPWSPTVDSQSIASQLFAVSLFPYIGFLYYITKSKTAPKLTLFGFYFLLAFVGATIPAGIYAKVRYGTSLSNVDWLHGGAESLLVLTNLFIVLGLRGALRRINVAKKAKPKSTSEIIDKQSSV</sequence>
<dbReference type="Proteomes" id="UP000639772">
    <property type="component" value="Chromosome 1"/>
</dbReference>
<feature type="transmembrane region" description="Helical" evidence="3">
    <location>
        <begin position="507"/>
        <end position="526"/>
    </location>
</feature>
<dbReference type="GO" id="GO:0009451">
    <property type="term" value="P:RNA modification"/>
    <property type="evidence" value="ECO:0007669"/>
    <property type="project" value="InterPro"/>
</dbReference>
<gene>
    <name evidence="5" type="ORF">HPP92_004152</name>
    <name evidence="4" type="ORF">HPP92_004586</name>
</gene>
<feature type="repeat" description="PPR" evidence="2">
    <location>
        <begin position="95"/>
        <end position="129"/>
    </location>
</feature>
<reference evidence="6 7" key="1">
    <citation type="journal article" date="2020" name="Nat. Food">
        <title>A phased Vanilla planifolia genome enables genetic improvement of flavour and production.</title>
        <authorList>
            <person name="Hasing T."/>
            <person name="Tang H."/>
            <person name="Brym M."/>
            <person name="Khazi F."/>
            <person name="Huang T."/>
            <person name="Chambers A.H."/>
        </authorList>
    </citation>
    <scope>NUCLEOTIDE SEQUENCE [LARGE SCALE GENOMIC DNA]</scope>
    <source>
        <tissue evidence="4">Leaf</tissue>
    </source>
</reference>
<evidence type="ECO:0000256" key="1">
    <source>
        <dbReference type="ARBA" id="ARBA00022737"/>
    </source>
</evidence>
<dbReference type="InterPro" id="IPR002885">
    <property type="entry name" value="PPR_rpt"/>
</dbReference>
<dbReference type="PANTHER" id="PTHR47926">
    <property type="entry name" value="PENTATRICOPEPTIDE REPEAT-CONTAINING PROTEIN"/>
    <property type="match status" value="1"/>
</dbReference>
<dbReference type="FunFam" id="1.25.40.10:FF:000090">
    <property type="entry name" value="Pentatricopeptide repeat-containing protein, chloroplastic"/>
    <property type="match status" value="1"/>
</dbReference>
<dbReference type="PANTHER" id="PTHR47926:SF347">
    <property type="entry name" value="PENTATRICOPEPTIDE REPEAT-CONTAINING PROTEIN"/>
    <property type="match status" value="1"/>
</dbReference>
<comment type="caution">
    <text evidence="4">The sequence shown here is derived from an EMBL/GenBank/DDBJ whole genome shotgun (WGS) entry which is preliminary data.</text>
</comment>
<dbReference type="NCBIfam" id="TIGR00756">
    <property type="entry name" value="PPR"/>
    <property type="match status" value="1"/>
</dbReference>
<keyword evidence="3" id="KW-1133">Transmembrane helix</keyword>
<dbReference type="Pfam" id="PF13041">
    <property type="entry name" value="PPR_2"/>
    <property type="match status" value="1"/>
</dbReference>
<keyword evidence="3" id="KW-0812">Transmembrane</keyword>
<protein>
    <recommendedName>
        <fullName evidence="8">Pentatricopeptide repeat-containing protein</fullName>
    </recommendedName>
</protein>
<dbReference type="GO" id="GO:0003723">
    <property type="term" value="F:RNA binding"/>
    <property type="evidence" value="ECO:0007669"/>
    <property type="project" value="InterPro"/>
</dbReference>
<name>A0A835RWL5_VANPL</name>
<evidence type="ECO:0008006" key="8">
    <source>
        <dbReference type="Google" id="ProtNLM"/>
    </source>
</evidence>
<evidence type="ECO:0000256" key="3">
    <source>
        <dbReference type="SAM" id="Phobius"/>
    </source>
</evidence>
<feature type="transmembrane region" description="Helical" evidence="3">
    <location>
        <begin position="476"/>
        <end position="495"/>
    </location>
</feature>
<organism evidence="4 6">
    <name type="scientific">Vanilla planifolia</name>
    <name type="common">Vanilla</name>
    <dbReference type="NCBI Taxonomy" id="51239"/>
    <lineage>
        <taxon>Eukaryota</taxon>
        <taxon>Viridiplantae</taxon>
        <taxon>Streptophyta</taxon>
        <taxon>Embryophyta</taxon>
        <taxon>Tracheophyta</taxon>
        <taxon>Spermatophyta</taxon>
        <taxon>Magnoliopsida</taxon>
        <taxon>Liliopsida</taxon>
        <taxon>Asparagales</taxon>
        <taxon>Orchidaceae</taxon>
        <taxon>Vanilloideae</taxon>
        <taxon>Vanilleae</taxon>
        <taxon>Vanilla</taxon>
    </lineage>
</organism>
<dbReference type="PROSITE" id="PS51375">
    <property type="entry name" value="PPR"/>
    <property type="match status" value="1"/>
</dbReference>
<feature type="transmembrane region" description="Helical" evidence="3">
    <location>
        <begin position="546"/>
        <end position="563"/>
    </location>
</feature>
<dbReference type="AlphaFoldDB" id="A0A835RWL5"/>
<dbReference type="Gene3D" id="1.25.40.10">
    <property type="entry name" value="Tetratricopeptide repeat domain"/>
    <property type="match status" value="2"/>
</dbReference>
<proteinExistence type="predicted"/>
<evidence type="ECO:0000256" key="2">
    <source>
        <dbReference type="PROSITE-ProRule" id="PRU00708"/>
    </source>
</evidence>
<dbReference type="InterPro" id="IPR021995">
    <property type="entry name" value="DUF3593"/>
</dbReference>
<evidence type="ECO:0000313" key="4">
    <source>
        <dbReference type="EMBL" id="KAG0499895.1"/>
    </source>
</evidence>
<evidence type="ECO:0000313" key="7">
    <source>
        <dbReference type="Proteomes" id="UP000639772"/>
    </source>
</evidence>
<dbReference type="OrthoDB" id="424673at2759"/>
<keyword evidence="1" id="KW-0677">Repeat</keyword>
<dbReference type="EMBL" id="JADCNM010000001">
    <property type="protein sequence ID" value="KAG0504080.1"/>
    <property type="molecule type" value="Genomic_DNA"/>
</dbReference>
<evidence type="ECO:0000313" key="6">
    <source>
        <dbReference type="Proteomes" id="UP000636800"/>
    </source>
</evidence>
<dbReference type="EMBL" id="JADCNL010000001">
    <property type="protein sequence ID" value="KAG0499895.1"/>
    <property type="molecule type" value="Genomic_DNA"/>
</dbReference>
<dbReference type="Pfam" id="PF01535">
    <property type="entry name" value="PPR"/>
    <property type="match status" value="1"/>
</dbReference>
<evidence type="ECO:0000313" key="5">
    <source>
        <dbReference type="EMBL" id="KAG0504080.1"/>
    </source>
</evidence>
<dbReference type="Pfam" id="PF20431">
    <property type="entry name" value="E_motif"/>
    <property type="match status" value="1"/>
</dbReference>
<dbReference type="Proteomes" id="UP000636800">
    <property type="component" value="Chromosome 1"/>
</dbReference>
<dbReference type="Pfam" id="PF12159">
    <property type="entry name" value="DUF3593"/>
    <property type="match status" value="1"/>
</dbReference>